<protein>
    <submittedName>
        <fullName evidence="3">Uncharacterized protein</fullName>
    </submittedName>
</protein>
<keyword evidence="4" id="KW-1185">Reference proteome</keyword>
<keyword evidence="2" id="KW-1133">Transmembrane helix</keyword>
<keyword evidence="2" id="KW-0812">Transmembrane</keyword>
<feature type="region of interest" description="Disordered" evidence="1">
    <location>
        <begin position="46"/>
        <end position="114"/>
    </location>
</feature>
<gene>
    <name evidence="3" type="ORF">GCM10023320_12420</name>
</gene>
<organism evidence="3 4">
    <name type="scientific">Pseudonocardia adelaidensis</name>
    <dbReference type="NCBI Taxonomy" id="648754"/>
    <lineage>
        <taxon>Bacteria</taxon>
        <taxon>Bacillati</taxon>
        <taxon>Actinomycetota</taxon>
        <taxon>Actinomycetes</taxon>
        <taxon>Pseudonocardiales</taxon>
        <taxon>Pseudonocardiaceae</taxon>
        <taxon>Pseudonocardia</taxon>
    </lineage>
</organism>
<accession>A0ABP9NEJ3</accession>
<sequence>MNNALMIAGMILFWTLVIFVAIVLVHHLGREDRPATGRTLLISCSPEDSHAVNATSGGAVSTSTPSDNRANSHRCHRPGIRGLRHDGPADGRGTTHSPADGPLRRPTLQLVTGR</sequence>
<feature type="transmembrane region" description="Helical" evidence="2">
    <location>
        <begin position="6"/>
        <end position="25"/>
    </location>
</feature>
<evidence type="ECO:0000256" key="2">
    <source>
        <dbReference type="SAM" id="Phobius"/>
    </source>
</evidence>
<reference evidence="4" key="1">
    <citation type="journal article" date="2019" name="Int. J. Syst. Evol. Microbiol.">
        <title>The Global Catalogue of Microorganisms (GCM) 10K type strain sequencing project: providing services to taxonomists for standard genome sequencing and annotation.</title>
        <authorList>
            <consortium name="The Broad Institute Genomics Platform"/>
            <consortium name="The Broad Institute Genome Sequencing Center for Infectious Disease"/>
            <person name="Wu L."/>
            <person name="Ma J."/>
        </authorList>
    </citation>
    <scope>NUCLEOTIDE SEQUENCE [LARGE SCALE GENOMIC DNA]</scope>
    <source>
        <strain evidence="4">JCM 18302</strain>
    </source>
</reference>
<evidence type="ECO:0000313" key="3">
    <source>
        <dbReference type="EMBL" id="GAA5114725.1"/>
    </source>
</evidence>
<proteinExistence type="predicted"/>
<keyword evidence="2" id="KW-0472">Membrane</keyword>
<feature type="compositionally biased region" description="Polar residues" evidence="1">
    <location>
        <begin position="52"/>
        <end position="69"/>
    </location>
</feature>
<evidence type="ECO:0000256" key="1">
    <source>
        <dbReference type="SAM" id="MobiDB-lite"/>
    </source>
</evidence>
<comment type="caution">
    <text evidence="3">The sequence shown here is derived from an EMBL/GenBank/DDBJ whole genome shotgun (WGS) entry which is preliminary data.</text>
</comment>
<dbReference type="Proteomes" id="UP001500804">
    <property type="component" value="Unassembled WGS sequence"/>
</dbReference>
<evidence type="ECO:0000313" key="4">
    <source>
        <dbReference type="Proteomes" id="UP001500804"/>
    </source>
</evidence>
<dbReference type="EMBL" id="BAABJO010000004">
    <property type="protein sequence ID" value="GAA5114725.1"/>
    <property type="molecule type" value="Genomic_DNA"/>
</dbReference>
<name>A0ABP9NEJ3_9PSEU</name>